<evidence type="ECO:0000256" key="1">
    <source>
        <dbReference type="SAM" id="MobiDB-lite"/>
    </source>
</evidence>
<sequence length="97" mass="11410">MRCTRRLAWTITAHSDERRLFRDGRPGQALRFFEQLYRVERQAPERNPRRRGNARSQHRRFRQQHGVPILNALKVWLGDIVASVLPDSKLGNAVSYT</sequence>
<gene>
    <name evidence="3" type="ordered locus">msr9043</name>
</gene>
<feature type="region of interest" description="Disordered" evidence="1">
    <location>
        <begin position="41"/>
        <end position="62"/>
    </location>
</feature>
<dbReference type="Proteomes" id="UP000000552">
    <property type="component" value="Plasmid pMLa"/>
</dbReference>
<dbReference type="HOGENOM" id="CLU_2344675_0_0_5"/>
<dbReference type="KEGG" id="mlo:msr9043"/>
<feature type="domain" description="Transposase IS66 central" evidence="2">
    <location>
        <begin position="23"/>
        <end position="96"/>
    </location>
</feature>
<evidence type="ECO:0000313" key="4">
    <source>
        <dbReference type="Proteomes" id="UP000000552"/>
    </source>
</evidence>
<dbReference type="EMBL" id="BA000013">
    <property type="protein sequence ID" value="BAB54466.1"/>
    <property type="molecule type" value="Genomic_DNA"/>
</dbReference>
<proteinExistence type="predicted"/>
<reference evidence="3 4" key="1">
    <citation type="journal article" date="2000" name="DNA Res.">
        <title>Complete genome structure of the nitrogen-fixing symbiotic bacterium Mesorhizobium loti.</title>
        <authorList>
            <person name="Kaneko T."/>
            <person name="Nakamura Y."/>
            <person name="Sato S."/>
            <person name="Asamizu E."/>
            <person name="Kato T."/>
            <person name="Sasamoto S."/>
            <person name="Watanabe A."/>
            <person name="Idesawa K."/>
            <person name="Ishikawa A."/>
            <person name="Kawashima K."/>
            <person name="Kimura T."/>
            <person name="Kishida Y."/>
            <person name="Kiyokawa C."/>
            <person name="Kohara M."/>
            <person name="Matsumoto M."/>
            <person name="Matsuno A."/>
            <person name="Mochizuki Y."/>
            <person name="Nakayama S."/>
            <person name="Nakazaki N."/>
            <person name="Shimpo S."/>
            <person name="Sugimoto M."/>
            <person name="Takeuchi C."/>
            <person name="Yamada M."/>
            <person name="Tabata S."/>
        </authorList>
    </citation>
    <scope>NUCLEOTIDE SEQUENCE [LARGE SCALE GENOMIC DNA]</scope>
    <source>
        <strain evidence="4">LMG 29417 / CECT 9101 / MAFF 303099</strain>
        <plasmid evidence="3 4">pMLa</plasmid>
    </source>
</reference>
<name>Q982J0_RHILO</name>
<evidence type="ECO:0000313" key="3">
    <source>
        <dbReference type="EMBL" id="BAB54466.1"/>
    </source>
</evidence>
<dbReference type="InterPro" id="IPR004291">
    <property type="entry name" value="Transposase_IS66_central"/>
</dbReference>
<organism evidence="3 4">
    <name type="scientific">Mesorhizobium japonicum (strain LMG 29417 / CECT 9101 / MAFF 303099)</name>
    <name type="common">Mesorhizobium loti (strain MAFF 303099)</name>
    <dbReference type="NCBI Taxonomy" id="266835"/>
    <lineage>
        <taxon>Bacteria</taxon>
        <taxon>Pseudomonadati</taxon>
        <taxon>Pseudomonadota</taxon>
        <taxon>Alphaproteobacteria</taxon>
        <taxon>Hyphomicrobiales</taxon>
        <taxon>Phyllobacteriaceae</taxon>
        <taxon>Mesorhizobium</taxon>
    </lineage>
</organism>
<evidence type="ECO:0000259" key="2">
    <source>
        <dbReference type="Pfam" id="PF03050"/>
    </source>
</evidence>
<geneLocation type="plasmid" evidence="3 4">
    <name>pMLa</name>
</geneLocation>
<feature type="compositionally biased region" description="Basic residues" evidence="1">
    <location>
        <begin position="48"/>
        <end position="62"/>
    </location>
</feature>
<accession>Q982J0</accession>
<dbReference type="AlphaFoldDB" id="Q982J0"/>
<protein>
    <submittedName>
        <fullName evidence="3">Msr9043 protein</fullName>
    </submittedName>
</protein>
<keyword evidence="3" id="KW-0614">Plasmid</keyword>
<dbReference type="Pfam" id="PF03050">
    <property type="entry name" value="DDE_Tnp_IS66"/>
    <property type="match status" value="1"/>
</dbReference>